<dbReference type="Pfam" id="PF07177">
    <property type="entry name" value="Neuralized"/>
    <property type="match status" value="1"/>
</dbReference>
<evidence type="ECO:0008006" key="6">
    <source>
        <dbReference type="Google" id="ProtNLM"/>
    </source>
</evidence>
<dbReference type="SMART" id="SM00588">
    <property type="entry name" value="NEUZ"/>
    <property type="match status" value="1"/>
</dbReference>
<name>B4PBU3_DROYA</name>
<feature type="domain" description="SOCS box" evidence="2">
    <location>
        <begin position="288"/>
        <end position="323"/>
    </location>
</feature>
<dbReference type="GO" id="GO:0035556">
    <property type="term" value="P:intracellular signal transduction"/>
    <property type="evidence" value="ECO:0007669"/>
    <property type="project" value="InterPro"/>
</dbReference>
<dbReference type="CDD" id="cd12887">
    <property type="entry name" value="SPRY_NHR_like"/>
    <property type="match status" value="1"/>
</dbReference>
<dbReference type="eggNOG" id="KOG4625">
    <property type="taxonomic scope" value="Eukaryota"/>
</dbReference>
<dbReference type="InterPro" id="IPR036036">
    <property type="entry name" value="SOCS_box-like_dom_sf"/>
</dbReference>
<dbReference type="PhylomeDB" id="B4PBU3"/>
<dbReference type="InterPro" id="IPR043136">
    <property type="entry name" value="B30.2/SPRY_sf"/>
</dbReference>
<proteinExistence type="predicted"/>
<dbReference type="CDD" id="cd03717">
    <property type="entry name" value="SOCS_SOCS_like"/>
    <property type="match status" value="1"/>
</dbReference>
<protein>
    <recommendedName>
        <fullName evidence="6">Neuralized-like protein 2</fullName>
    </recommendedName>
</protein>
<reference evidence="4 5" key="2">
    <citation type="journal article" date="2007" name="PLoS Biol.">
        <title>Principles of genome evolution in the Drosophila melanogaster species group.</title>
        <authorList>
            <person name="Ranz J.M."/>
            <person name="Maurin D."/>
            <person name="Chan Y.S."/>
            <person name="von Grotthuss M."/>
            <person name="Hillier L.W."/>
            <person name="Roote J."/>
            <person name="Ashburner M."/>
            <person name="Bergman C.M."/>
        </authorList>
    </citation>
    <scope>NUCLEOTIDE SEQUENCE [LARGE SCALE GENOMIC DNA]</scope>
    <source>
        <strain evidence="5">Tai18E2 / Tucson 14021-0261.01</strain>
    </source>
</reference>
<dbReference type="Pfam" id="PF07525">
    <property type="entry name" value="SOCS_box"/>
    <property type="match status" value="1"/>
</dbReference>
<dbReference type="AlphaFoldDB" id="B4PBU3"/>
<dbReference type="PANTHER" id="PTHR12429:SF8">
    <property type="entry name" value="NEURALIZED-LIKE PROTEIN 2"/>
    <property type="match status" value="1"/>
</dbReference>
<dbReference type="GO" id="GO:0061630">
    <property type="term" value="F:ubiquitin protein ligase activity"/>
    <property type="evidence" value="ECO:0007669"/>
    <property type="project" value="TreeGrafter"/>
</dbReference>
<organism evidence="4 5">
    <name type="scientific">Drosophila yakuba</name>
    <name type="common">Fruit fly</name>
    <dbReference type="NCBI Taxonomy" id="7245"/>
    <lineage>
        <taxon>Eukaryota</taxon>
        <taxon>Metazoa</taxon>
        <taxon>Ecdysozoa</taxon>
        <taxon>Arthropoda</taxon>
        <taxon>Hexapoda</taxon>
        <taxon>Insecta</taxon>
        <taxon>Pterygota</taxon>
        <taxon>Neoptera</taxon>
        <taxon>Endopterygota</taxon>
        <taxon>Diptera</taxon>
        <taxon>Brachycera</taxon>
        <taxon>Muscomorpha</taxon>
        <taxon>Ephydroidea</taxon>
        <taxon>Drosophilidae</taxon>
        <taxon>Drosophila</taxon>
        <taxon>Sophophora</taxon>
    </lineage>
</organism>
<evidence type="ECO:0000313" key="5">
    <source>
        <dbReference type="Proteomes" id="UP000002282"/>
    </source>
</evidence>
<dbReference type="PANTHER" id="PTHR12429">
    <property type="entry name" value="NEURALIZED"/>
    <property type="match status" value="1"/>
</dbReference>
<evidence type="ECO:0000259" key="2">
    <source>
        <dbReference type="PROSITE" id="PS50225"/>
    </source>
</evidence>
<dbReference type="EMBL" id="CM000158">
    <property type="protein sequence ID" value="EDW92597.1"/>
    <property type="molecule type" value="Genomic_DNA"/>
</dbReference>
<accession>B4PBU3</accession>
<keyword evidence="5" id="KW-1185">Reference proteome</keyword>
<feature type="domain" description="NHR" evidence="3">
    <location>
        <begin position="63"/>
        <end position="283"/>
    </location>
</feature>
<dbReference type="SMART" id="SM00969">
    <property type="entry name" value="SOCS_box"/>
    <property type="match status" value="1"/>
</dbReference>
<gene>
    <name evidence="4" type="primary">Dyak\GE14441</name>
    <name evidence="4" type="synonym">dyak_GLEANR_14561</name>
    <name evidence="4" type="synonym">GE14441</name>
    <name evidence="4" type="ORF">Dyak_GE14441</name>
</gene>
<evidence type="ECO:0000313" key="4">
    <source>
        <dbReference type="EMBL" id="EDW92597.1"/>
    </source>
</evidence>
<dbReference type="HOGENOM" id="CLU_091737_1_0_1"/>
<dbReference type="SUPFAM" id="SSF158235">
    <property type="entry name" value="SOCS box-like"/>
    <property type="match status" value="1"/>
</dbReference>
<dbReference type="PROSITE" id="PS51065">
    <property type="entry name" value="NHR"/>
    <property type="match status" value="1"/>
</dbReference>
<dbReference type="Gene3D" id="2.60.120.920">
    <property type="match status" value="1"/>
</dbReference>
<feature type="region of interest" description="Disordered" evidence="1">
    <location>
        <begin position="23"/>
        <end position="58"/>
    </location>
</feature>
<evidence type="ECO:0000259" key="3">
    <source>
        <dbReference type="PROSITE" id="PS51065"/>
    </source>
</evidence>
<dbReference type="SMR" id="B4PBU3"/>
<dbReference type="KEGG" id="dya:Dyak_GE14441"/>
<dbReference type="InterPro" id="IPR037962">
    <property type="entry name" value="Neuralized"/>
</dbReference>
<dbReference type="OrthoDB" id="10059069at2759"/>
<dbReference type="Proteomes" id="UP000002282">
    <property type="component" value="Chromosome 2R"/>
</dbReference>
<evidence type="ECO:0000256" key="1">
    <source>
        <dbReference type="SAM" id="MobiDB-lite"/>
    </source>
</evidence>
<dbReference type="OMA" id="RIGIIYV"/>
<dbReference type="PROSITE" id="PS50225">
    <property type="entry name" value="SOCS"/>
    <property type="match status" value="1"/>
</dbReference>
<sequence length="323" mass="35576">MEAAEQRDQAAAPAALCGPSRAAYAAGGAAEQEDPDVEQDRGQESATGPWECAPTQSSRKRQLSRFHPYHGSNIQLGDDATVAYRRASFADALTFSERPLAPGDIFLVEIEKIERGWSGHMRLGLTELAPNVIRTSSEGLPHFALPDLANLGNSWIYPISKFEMNQRQEANDIIEPETDDAPHRNLLGDATHVRTPRGLLPKRLLRPAMGNGNDSDILLTDKGSRIGIIYVPTVQSDSKGELHFIINGVDRGPVSRDIPLNRAPLFVVIDVYGTTKQIRIIQLEGILSLQSACRNVILENFAEDAISELPLPESIKRFLLRRD</sequence>
<dbReference type="InterPro" id="IPR006573">
    <property type="entry name" value="NHR_dom"/>
</dbReference>
<dbReference type="InterPro" id="IPR001496">
    <property type="entry name" value="SOCS_box"/>
</dbReference>
<reference evidence="4 5" key="1">
    <citation type="journal article" date="2007" name="Nature">
        <title>Evolution of genes and genomes on the Drosophila phylogeny.</title>
        <authorList>
            <consortium name="Drosophila 12 Genomes Consortium"/>
            <person name="Clark A.G."/>
            <person name="Eisen M.B."/>
            <person name="Smith D.R."/>
            <person name="Bergman C.M."/>
            <person name="Oliver B."/>
            <person name="Markow T.A."/>
            <person name="Kaufman T.C."/>
            <person name="Kellis M."/>
            <person name="Gelbart W."/>
            <person name="Iyer V.N."/>
            <person name="Pollard D.A."/>
            <person name="Sackton T.B."/>
            <person name="Larracuente A.M."/>
            <person name="Singh N.D."/>
            <person name="Abad J.P."/>
            <person name="Abt D.N."/>
            <person name="Adryan B."/>
            <person name="Aguade M."/>
            <person name="Akashi H."/>
            <person name="Anderson W.W."/>
            <person name="Aquadro C.F."/>
            <person name="Ardell D.H."/>
            <person name="Arguello R."/>
            <person name="Artieri C.G."/>
            <person name="Barbash D.A."/>
            <person name="Barker D."/>
            <person name="Barsanti P."/>
            <person name="Batterham P."/>
            <person name="Batzoglou S."/>
            <person name="Begun D."/>
            <person name="Bhutkar A."/>
            <person name="Blanco E."/>
            <person name="Bosak S.A."/>
            <person name="Bradley R.K."/>
            <person name="Brand A.D."/>
            <person name="Brent M.R."/>
            <person name="Brooks A.N."/>
            <person name="Brown R.H."/>
            <person name="Butlin R.K."/>
            <person name="Caggese C."/>
            <person name="Calvi B.R."/>
            <person name="Bernardo de Carvalho A."/>
            <person name="Caspi A."/>
            <person name="Castrezana S."/>
            <person name="Celniker S.E."/>
            <person name="Chang J.L."/>
            <person name="Chapple C."/>
            <person name="Chatterji S."/>
            <person name="Chinwalla A."/>
            <person name="Civetta A."/>
            <person name="Clifton S.W."/>
            <person name="Comeron J.M."/>
            <person name="Costello J.C."/>
            <person name="Coyne J.A."/>
            <person name="Daub J."/>
            <person name="David R.G."/>
            <person name="Delcher A.L."/>
            <person name="Delehaunty K."/>
            <person name="Do C.B."/>
            <person name="Ebling H."/>
            <person name="Edwards K."/>
            <person name="Eickbush T."/>
            <person name="Evans J.D."/>
            <person name="Filipski A."/>
            <person name="Findeiss S."/>
            <person name="Freyhult E."/>
            <person name="Fulton L."/>
            <person name="Fulton R."/>
            <person name="Garcia A.C."/>
            <person name="Gardiner A."/>
            <person name="Garfield D.A."/>
            <person name="Garvin B.E."/>
            <person name="Gibson G."/>
            <person name="Gilbert D."/>
            <person name="Gnerre S."/>
            <person name="Godfrey J."/>
            <person name="Good R."/>
            <person name="Gotea V."/>
            <person name="Gravely B."/>
            <person name="Greenberg A.J."/>
            <person name="Griffiths-Jones S."/>
            <person name="Gross S."/>
            <person name="Guigo R."/>
            <person name="Gustafson E.A."/>
            <person name="Haerty W."/>
            <person name="Hahn M.W."/>
            <person name="Halligan D.L."/>
            <person name="Halpern A.L."/>
            <person name="Halter G.M."/>
            <person name="Han M.V."/>
            <person name="Heger A."/>
            <person name="Hillier L."/>
            <person name="Hinrichs A.S."/>
            <person name="Holmes I."/>
            <person name="Hoskins R.A."/>
            <person name="Hubisz M.J."/>
            <person name="Hultmark D."/>
            <person name="Huntley M.A."/>
            <person name="Jaffe D.B."/>
            <person name="Jagadeeshan S."/>
            <person name="Jeck W.R."/>
            <person name="Johnson J."/>
            <person name="Jones C.D."/>
            <person name="Jordan W.C."/>
            <person name="Karpen G.H."/>
            <person name="Kataoka E."/>
            <person name="Keightley P.D."/>
            <person name="Kheradpour P."/>
            <person name="Kirkness E.F."/>
            <person name="Koerich L.B."/>
            <person name="Kristiansen K."/>
            <person name="Kudrna D."/>
            <person name="Kulathinal R.J."/>
            <person name="Kumar S."/>
            <person name="Kwok R."/>
            <person name="Lander E."/>
            <person name="Langley C.H."/>
            <person name="Lapoint R."/>
            <person name="Lazzaro B.P."/>
            <person name="Lee S.J."/>
            <person name="Levesque L."/>
            <person name="Li R."/>
            <person name="Lin C.F."/>
            <person name="Lin M.F."/>
            <person name="Lindblad-Toh K."/>
            <person name="Llopart A."/>
            <person name="Long M."/>
            <person name="Low L."/>
            <person name="Lozovsky E."/>
            <person name="Lu J."/>
            <person name="Luo M."/>
            <person name="Machado C.A."/>
            <person name="Makalowski W."/>
            <person name="Marzo M."/>
            <person name="Matsuda M."/>
            <person name="Matzkin L."/>
            <person name="McAllister B."/>
            <person name="McBride C.S."/>
            <person name="McKernan B."/>
            <person name="McKernan K."/>
            <person name="Mendez-Lago M."/>
            <person name="Minx P."/>
            <person name="Mollenhauer M.U."/>
            <person name="Montooth K."/>
            <person name="Mount S.M."/>
            <person name="Mu X."/>
            <person name="Myers E."/>
            <person name="Negre B."/>
            <person name="Newfeld S."/>
            <person name="Nielsen R."/>
            <person name="Noor M.A."/>
            <person name="O'Grady P."/>
            <person name="Pachter L."/>
            <person name="Papaceit M."/>
            <person name="Parisi M.J."/>
            <person name="Parisi M."/>
            <person name="Parts L."/>
            <person name="Pedersen J.S."/>
            <person name="Pesole G."/>
            <person name="Phillippy A.M."/>
            <person name="Ponting C.P."/>
            <person name="Pop M."/>
            <person name="Porcelli D."/>
            <person name="Powell J.R."/>
            <person name="Prohaska S."/>
            <person name="Pruitt K."/>
            <person name="Puig M."/>
            <person name="Quesneville H."/>
            <person name="Ram K.R."/>
            <person name="Rand D."/>
            <person name="Rasmussen M.D."/>
            <person name="Reed L.K."/>
            <person name="Reenan R."/>
            <person name="Reily A."/>
            <person name="Remington K.A."/>
            <person name="Rieger T.T."/>
            <person name="Ritchie M.G."/>
            <person name="Robin C."/>
            <person name="Rogers Y.H."/>
            <person name="Rohde C."/>
            <person name="Rozas J."/>
            <person name="Rubenfield M.J."/>
            <person name="Ruiz A."/>
            <person name="Russo S."/>
            <person name="Salzberg S.L."/>
            <person name="Sanchez-Gracia A."/>
            <person name="Saranga D.J."/>
            <person name="Sato H."/>
            <person name="Schaeffer S.W."/>
            <person name="Schatz M.C."/>
            <person name="Schlenke T."/>
            <person name="Schwartz R."/>
            <person name="Segarra C."/>
            <person name="Singh R.S."/>
            <person name="Sirot L."/>
            <person name="Sirota M."/>
            <person name="Sisneros N.B."/>
            <person name="Smith C.D."/>
            <person name="Smith T.F."/>
            <person name="Spieth J."/>
            <person name="Stage D.E."/>
            <person name="Stark A."/>
            <person name="Stephan W."/>
            <person name="Strausberg R.L."/>
            <person name="Strempel S."/>
            <person name="Sturgill D."/>
            <person name="Sutton G."/>
            <person name="Sutton G.G."/>
            <person name="Tao W."/>
            <person name="Teichmann S."/>
            <person name="Tobari Y.N."/>
            <person name="Tomimura Y."/>
            <person name="Tsolas J.M."/>
            <person name="Valente V.L."/>
            <person name="Venter E."/>
            <person name="Venter J.C."/>
            <person name="Vicario S."/>
            <person name="Vieira F.G."/>
            <person name="Vilella A.J."/>
            <person name="Villasante A."/>
            <person name="Walenz B."/>
            <person name="Wang J."/>
            <person name="Wasserman M."/>
            <person name="Watts T."/>
            <person name="Wilson D."/>
            <person name="Wilson R.K."/>
            <person name="Wing R.A."/>
            <person name="Wolfner M.F."/>
            <person name="Wong A."/>
            <person name="Wong G.K."/>
            <person name="Wu C.I."/>
            <person name="Wu G."/>
            <person name="Yamamoto D."/>
            <person name="Yang H.P."/>
            <person name="Yang S.P."/>
            <person name="Yorke J.A."/>
            <person name="Yoshida K."/>
            <person name="Zdobnov E."/>
            <person name="Zhang P."/>
            <person name="Zhang Y."/>
            <person name="Zimin A.V."/>
            <person name="Baldwin J."/>
            <person name="Abdouelleil A."/>
            <person name="Abdulkadir J."/>
            <person name="Abebe A."/>
            <person name="Abera B."/>
            <person name="Abreu J."/>
            <person name="Acer S.C."/>
            <person name="Aftuck L."/>
            <person name="Alexander A."/>
            <person name="An P."/>
            <person name="Anderson E."/>
            <person name="Anderson S."/>
            <person name="Arachi H."/>
            <person name="Azer M."/>
            <person name="Bachantsang P."/>
            <person name="Barry A."/>
            <person name="Bayul T."/>
            <person name="Berlin A."/>
            <person name="Bessette D."/>
            <person name="Bloom T."/>
            <person name="Blye J."/>
            <person name="Boguslavskiy L."/>
            <person name="Bonnet C."/>
            <person name="Boukhgalter B."/>
            <person name="Bourzgui I."/>
            <person name="Brown A."/>
            <person name="Cahill P."/>
            <person name="Channer S."/>
            <person name="Cheshatsang Y."/>
            <person name="Chuda L."/>
            <person name="Citroen M."/>
            <person name="Collymore A."/>
            <person name="Cooke P."/>
            <person name="Costello M."/>
            <person name="D'Aco K."/>
            <person name="Daza R."/>
            <person name="De Haan G."/>
            <person name="DeGray S."/>
            <person name="DeMaso C."/>
            <person name="Dhargay N."/>
            <person name="Dooley K."/>
            <person name="Dooley E."/>
            <person name="Doricent M."/>
            <person name="Dorje P."/>
            <person name="Dorjee K."/>
            <person name="Dupes A."/>
            <person name="Elong R."/>
            <person name="Falk J."/>
            <person name="Farina A."/>
            <person name="Faro S."/>
            <person name="Ferguson D."/>
            <person name="Fisher S."/>
            <person name="Foley C.D."/>
            <person name="Franke A."/>
            <person name="Friedrich D."/>
            <person name="Gadbois L."/>
            <person name="Gearin G."/>
            <person name="Gearin C.R."/>
            <person name="Giannoukos G."/>
            <person name="Goode T."/>
            <person name="Graham J."/>
            <person name="Grandbois E."/>
            <person name="Grewal S."/>
            <person name="Gyaltsen K."/>
            <person name="Hafez N."/>
            <person name="Hagos B."/>
            <person name="Hall J."/>
            <person name="Henson C."/>
            <person name="Hollinger A."/>
            <person name="Honan T."/>
            <person name="Huard M.D."/>
            <person name="Hughes L."/>
            <person name="Hurhula B."/>
            <person name="Husby M.E."/>
            <person name="Kamat A."/>
            <person name="Kanga B."/>
            <person name="Kashin S."/>
            <person name="Khazanovich D."/>
            <person name="Kisner P."/>
            <person name="Lance K."/>
            <person name="Lara M."/>
            <person name="Lee W."/>
            <person name="Lennon N."/>
            <person name="Letendre F."/>
            <person name="LeVine R."/>
            <person name="Lipovsky A."/>
            <person name="Liu X."/>
            <person name="Liu J."/>
            <person name="Liu S."/>
            <person name="Lokyitsang T."/>
            <person name="Lokyitsang Y."/>
            <person name="Lubonja R."/>
            <person name="Lui A."/>
            <person name="MacDonald P."/>
            <person name="Magnisalis V."/>
            <person name="Maru K."/>
            <person name="Matthews C."/>
            <person name="McCusker W."/>
            <person name="McDonough S."/>
            <person name="Mehta T."/>
            <person name="Meldrim J."/>
            <person name="Meneus L."/>
            <person name="Mihai O."/>
            <person name="Mihalev A."/>
            <person name="Mihova T."/>
            <person name="Mittelman R."/>
            <person name="Mlenga V."/>
            <person name="Montmayeur A."/>
            <person name="Mulrain L."/>
            <person name="Navidi A."/>
            <person name="Naylor J."/>
            <person name="Negash T."/>
            <person name="Nguyen T."/>
            <person name="Nguyen N."/>
            <person name="Nicol R."/>
            <person name="Norbu C."/>
            <person name="Norbu N."/>
            <person name="Novod N."/>
            <person name="O'Neill B."/>
            <person name="Osman S."/>
            <person name="Markiewicz E."/>
            <person name="Oyono O.L."/>
            <person name="Patti C."/>
            <person name="Phunkhang P."/>
            <person name="Pierre F."/>
            <person name="Priest M."/>
            <person name="Raghuraman S."/>
            <person name="Rege F."/>
            <person name="Reyes R."/>
            <person name="Rise C."/>
            <person name="Rogov P."/>
            <person name="Ross K."/>
            <person name="Ryan E."/>
            <person name="Settipalli S."/>
            <person name="Shea T."/>
            <person name="Sherpa N."/>
            <person name="Shi L."/>
            <person name="Shih D."/>
            <person name="Sparrow T."/>
            <person name="Spaulding J."/>
            <person name="Stalker J."/>
            <person name="Stange-Thomann N."/>
            <person name="Stavropoulos S."/>
            <person name="Stone C."/>
            <person name="Strader C."/>
            <person name="Tesfaye S."/>
            <person name="Thomson T."/>
            <person name="Thoulutsang Y."/>
            <person name="Thoulutsang D."/>
            <person name="Topham K."/>
            <person name="Topping I."/>
            <person name="Tsamla T."/>
            <person name="Vassiliev H."/>
            <person name="Vo A."/>
            <person name="Wangchuk T."/>
            <person name="Wangdi T."/>
            <person name="Weiand M."/>
            <person name="Wilkinson J."/>
            <person name="Wilson A."/>
            <person name="Yadav S."/>
            <person name="Young G."/>
            <person name="Yu Q."/>
            <person name="Zembek L."/>
            <person name="Zhong D."/>
            <person name="Zimmer A."/>
            <person name="Zwirko Z."/>
            <person name="Jaffe D.B."/>
            <person name="Alvarez P."/>
            <person name="Brockman W."/>
            <person name="Butler J."/>
            <person name="Chin C."/>
            <person name="Gnerre S."/>
            <person name="Grabherr M."/>
            <person name="Kleber M."/>
            <person name="Mauceli E."/>
            <person name="MacCallum I."/>
        </authorList>
    </citation>
    <scope>NUCLEOTIDE SEQUENCE [LARGE SCALE GENOMIC DNA]</scope>
    <source>
        <strain evidence="5">Tai18E2 / Tucson 14021-0261.01</strain>
    </source>
</reference>